<dbReference type="PROSITE" id="PS50238">
    <property type="entry name" value="RHOGAP"/>
    <property type="match status" value="1"/>
</dbReference>
<name>A0A3P8J4B3_9TREM</name>
<evidence type="ECO:0000259" key="2">
    <source>
        <dbReference type="PROSITE" id="PS50238"/>
    </source>
</evidence>
<dbReference type="GO" id="GO:0005096">
    <property type="term" value="F:GTPase activator activity"/>
    <property type="evidence" value="ECO:0007669"/>
    <property type="project" value="UniProtKB-KW"/>
</dbReference>
<dbReference type="InterPro" id="IPR047165">
    <property type="entry name" value="RHG17/44/SH3BP1-like"/>
</dbReference>
<accession>A0A3P8J4B3</accession>
<proteinExistence type="predicted"/>
<reference evidence="3 4" key="1">
    <citation type="submission" date="2018-11" db="EMBL/GenBank/DDBJ databases">
        <authorList>
            <consortium name="Pathogen Informatics"/>
        </authorList>
    </citation>
    <scope>NUCLEOTIDE SEQUENCE [LARGE SCALE GENOMIC DNA]</scope>
    <source>
        <strain evidence="3 4">Egypt</strain>
    </source>
</reference>
<evidence type="ECO:0000313" key="4">
    <source>
        <dbReference type="Proteomes" id="UP000272942"/>
    </source>
</evidence>
<keyword evidence="1" id="KW-0343">GTPase activation</keyword>
<dbReference type="SUPFAM" id="SSF48350">
    <property type="entry name" value="GTPase activation domain, GAP"/>
    <property type="match status" value="1"/>
</dbReference>
<dbReference type="InterPro" id="IPR000198">
    <property type="entry name" value="RhoGAP_dom"/>
</dbReference>
<dbReference type="GO" id="GO:0007165">
    <property type="term" value="P:signal transduction"/>
    <property type="evidence" value="ECO:0007669"/>
    <property type="project" value="InterPro"/>
</dbReference>
<evidence type="ECO:0000256" key="1">
    <source>
        <dbReference type="ARBA" id="ARBA00022468"/>
    </source>
</evidence>
<dbReference type="EMBL" id="UZAN01070617">
    <property type="protein sequence ID" value="VDP94955.1"/>
    <property type="molecule type" value="Genomic_DNA"/>
</dbReference>
<dbReference type="GO" id="GO:0032956">
    <property type="term" value="P:regulation of actin cytoskeleton organization"/>
    <property type="evidence" value="ECO:0007669"/>
    <property type="project" value="TreeGrafter"/>
</dbReference>
<dbReference type="PANTHER" id="PTHR14130:SF14">
    <property type="entry name" value="RHO GTPASE-ACTIVATING PROTEIN 92B"/>
    <property type="match status" value="1"/>
</dbReference>
<evidence type="ECO:0000313" key="3">
    <source>
        <dbReference type="EMBL" id="VDP94955.1"/>
    </source>
</evidence>
<sequence length="74" mass="8326">MELVESCVREMPANFRHNLAYLCLFLHKVASFSAVNKMTPDNLSIVLSPNLYRLPSTESNISSSMMDSMNSNNL</sequence>
<dbReference type="OrthoDB" id="19923at2759"/>
<protein>
    <recommendedName>
        <fullName evidence="2">Rho-GAP domain-containing protein</fullName>
    </recommendedName>
</protein>
<dbReference type="Gene3D" id="1.10.555.10">
    <property type="entry name" value="Rho GTPase activation protein"/>
    <property type="match status" value="1"/>
</dbReference>
<dbReference type="InterPro" id="IPR008936">
    <property type="entry name" value="Rho_GTPase_activation_prot"/>
</dbReference>
<organism evidence="3 4">
    <name type="scientific">Echinostoma caproni</name>
    <dbReference type="NCBI Taxonomy" id="27848"/>
    <lineage>
        <taxon>Eukaryota</taxon>
        <taxon>Metazoa</taxon>
        <taxon>Spiralia</taxon>
        <taxon>Lophotrochozoa</taxon>
        <taxon>Platyhelminthes</taxon>
        <taxon>Trematoda</taxon>
        <taxon>Digenea</taxon>
        <taxon>Plagiorchiida</taxon>
        <taxon>Echinostomata</taxon>
        <taxon>Echinostomatoidea</taxon>
        <taxon>Echinostomatidae</taxon>
        <taxon>Echinostoma</taxon>
    </lineage>
</organism>
<dbReference type="GO" id="GO:0035020">
    <property type="term" value="P:regulation of Rac protein signal transduction"/>
    <property type="evidence" value="ECO:0007669"/>
    <property type="project" value="TreeGrafter"/>
</dbReference>
<dbReference type="AlphaFoldDB" id="A0A3P8J4B3"/>
<keyword evidence="4" id="KW-1185">Reference proteome</keyword>
<dbReference type="PANTHER" id="PTHR14130">
    <property type="entry name" value="3BP-1 RELATED RHOGAP"/>
    <property type="match status" value="1"/>
</dbReference>
<dbReference type="Pfam" id="PF00620">
    <property type="entry name" value="RhoGAP"/>
    <property type="match status" value="1"/>
</dbReference>
<gene>
    <name evidence="3" type="ORF">ECPE_LOCUS17653</name>
</gene>
<dbReference type="Proteomes" id="UP000272942">
    <property type="component" value="Unassembled WGS sequence"/>
</dbReference>
<feature type="domain" description="Rho-GAP" evidence="2">
    <location>
        <begin position="1"/>
        <end position="74"/>
    </location>
</feature>